<proteinExistence type="predicted"/>
<dbReference type="Proteomes" id="UP000604046">
    <property type="component" value="Unassembled WGS sequence"/>
</dbReference>
<name>A0A812V5I0_9DINO</name>
<dbReference type="EMBL" id="CAJNDS010002815">
    <property type="protein sequence ID" value="CAE7607850.1"/>
    <property type="molecule type" value="Genomic_DNA"/>
</dbReference>
<dbReference type="AlphaFoldDB" id="A0A812V5I0"/>
<sequence>MLHYECPSQLTAPCAATAEPALGEDLSLLGRLLGRGAAIGAASLPLSCDSQMRGQQQRWGWGLDCIVMRVDAKMPREQWIPPLAWTSAVSADAPLLAAGREALQSLSARCPWQERVSLPAIFSLQREDEDEEFMCEPAGQMLGRPCWGPIPPDYQTNYLSYAGRVCLLR</sequence>
<protein>
    <submittedName>
        <fullName evidence="1">Uncharacterized protein</fullName>
    </submittedName>
</protein>
<evidence type="ECO:0000313" key="1">
    <source>
        <dbReference type="EMBL" id="CAE7607850.1"/>
    </source>
</evidence>
<accession>A0A812V5I0</accession>
<keyword evidence="2" id="KW-1185">Reference proteome</keyword>
<organism evidence="1 2">
    <name type="scientific">Symbiodinium natans</name>
    <dbReference type="NCBI Taxonomy" id="878477"/>
    <lineage>
        <taxon>Eukaryota</taxon>
        <taxon>Sar</taxon>
        <taxon>Alveolata</taxon>
        <taxon>Dinophyceae</taxon>
        <taxon>Suessiales</taxon>
        <taxon>Symbiodiniaceae</taxon>
        <taxon>Symbiodinium</taxon>
    </lineage>
</organism>
<comment type="caution">
    <text evidence="1">The sequence shown here is derived from an EMBL/GenBank/DDBJ whole genome shotgun (WGS) entry which is preliminary data.</text>
</comment>
<reference evidence="1" key="1">
    <citation type="submission" date="2021-02" db="EMBL/GenBank/DDBJ databases">
        <authorList>
            <person name="Dougan E. K."/>
            <person name="Rhodes N."/>
            <person name="Thang M."/>
            <person name="Chan C."/>
        </authorList>
    </citation>
    <scope>NUCLEOTIDE SEQUENCE</scope>
</reference>
<evidence type="ECO:0000313" key="2">
    <source>
        <dbReference type="Proteomes" id="UP000604046"/>
    </source>
</evidence>
<gene>
    <name evidence="1" type="ORF">SNAT2548_LOCUS34560</name>
</gene>